<evidence type="ECO:0000259" key="3">
    <source>
        <dbReference type="PROSITE" id="PS50887"/>
    </source>
</evidence>
<dbReference type="CDD" id="cd01949">
    <property type="entry name" value="GGDEF"/>
    <property type="match status" value="1"/>
</dbReference>
<proteinExistence type="predicted"/>
<dbReference type="Proteomes" id="UP000181936">
    <property type="component" value="Chromosome"/>
</dbReference>
<name>A0A1L3MN22_9BACI</name>
<dbReference type="InterPro" id="IPR000160">
    <property type="entry name" value="GGDEF_dom"/>
</dbReference>
<dbReference type="InterPro" id="IPR052163">
    <property type="entry name" value="DGC-Regulatory_Protein"/>
</dbReference>
<evidence type="ECO:0000256" key="1">
    <source>
        <dbReference type="SAM" id="Coils"/>
    </source>
</evidence>
<dbReference type="PANTHER" id="PTHR46663:SF3">
    <property type="entry name" value="SLL0267 PROTEIN"/>
    <property type="match status" value="1"/>
</dbReference>
<dbReference type="STRING" id="1547283.A9C19_02460"/>
<dbReference type="PROSITE" id="PS50887">
    <property type="entry name" value="GGDEF"/>
    <property type="match status" value="1"/>
</dbReference>
<dbReference type="PANTHER" id="PTHR46663">
    <property type="entry name" value="DIGUANYLATE CYCLASE DGCT-RELATED"/>
    <property type="match status" value="1"/>
</dbReference>
<dbReference type="OrthoDB" id="9759607at2"/>
<dbReference type="Pfam" id="PF00990">
    <property type="entry name" value="GGDEF"/>
    <property type="match status" value="1"/>
</dbReference>
<keyword evidence="1" id="KW-0175">Coiled coil</keyword>
<dbReference type="RefSeq" id="WP_072578499.1">
    <property type="nucleotide sequence ID" value="NZ_CP016020.1"/>
</dbReference>
<feature type="coiled-coil region" evidence="1">
    <location>
        <begin position="48"/>
        <end position="82"/>
    </location>
</feature>
<evidence type="ECO:0000313" key="5">
    <source>
        <dbReference type="Proteomes" id="UP000181936"/>
    </source>
</evidence>
<keyword evidence="5" id="KW-1185">Reference proteome</keyword>
<feature type="domain" description="GGDEF" evidence="3">
    <location>
        <begin position="207"/>
        <end position="339"/>
    </location>
</feature>
<dbReference type="InterPro" id="IPR043128">
    <property type="entry name" value="Rev_trsase/Diguanyl_cyclase"/>
</dbReference>
<evidence type="ECO:0000313" key="4">
    <source>
        <dbReference type="EMBL" id="APH03711.1"/>
    </source>
</evidence>
<dbReference type="KEGG" id="bwh:A9C19_02460"/>
<protein>
    <recommendedName>
        <fullName evidence="3">GGDEF domain-containing protein</fullName>
    </recommendedName>
</protein>
<keyword evidence="2" id="KW-0812">Transmembrane</keyword>
<dbReference type="SMART" id="SM00267">
    <property type="entry name" value="GGDEF"/>
    <property type="match status" value="1"/>
</dbReference>
<accession>A0A1L3MN22</accession>
<reference evidence="4 5" key="1">
    <citation type="journal article" date="2016" name="Sci. Rep.">
        <title>Complete genome sequence and transcriptomic analysis of a novel marine strain Bacillus weihaiensis reveals the mechanism of brown algae degradation.</title>
        <authorList>
            <person name="Zhu Y."/>
            <person name="Chen P."/>
            <person name="Bao Y."/>
            <person name="Men Y."/>
            <person name="Zeng Y."/>
            <person name="Yang J."/>
            <person name="Sun J."/>
            <person name="Sun Y."/>
        </authorList>
    </citation>
    <scope>NUCLEOTIDE SEQUENCE [LARGE SCALE GENOMIC DNA]</scope>
    <source>
        <strain evidence="4 5">Alg07</strain>
    </source>
</reference>
<gene>
    <name evidence="4" type="ORF">A9C19_02460</name>
</gene>
<keyword evidence="2" id="KW-1133">Transmembrane helix</keyword>
<dbReference type="Gene3D" id="3.30.70.270">
    <property type="match status" value="1"/>
</dbReference>
<organism evidence="4 5">
    <name type="scientific">Bacillus weihaiensis</name>
    <dbReference type="NCBI Taxonomy" id="1547283"/>
    <lineage>
        <taxon>Bacteria</taxon>
        <taxon>Bacillati</taxon>
        <taxon>Bacillota</taxon>
        <taxon>Bacilli</taxon>
        <taxon>Bacillales</taxon>
        <taxon>Bacillaceae</taxon>
        <taxon>Bacillus</taxon>
    </lineage>
</organism>
<dbReference type="NCBIfam" id="TIGR00254">
    <property type="entry name" value="GGDEF"/>
    <property type="match status" value="1"/>
</dbReference>
<dbReference type="EMBL" id="CP016020">
    <property type="protein sequence ID" value="APH03711.1"/>
    <property type="molecule type" value="Genomic_DNA"/>
</dbReference>
<feature type="transmembrane region" description="Helical" evidence="2">
    <location>
        <begin position="12"/>
        <end position="45"/>
    </location>
</feature>
<dbReference type="SUPFAM" id="SSF55073">
    <property type="entry name" value="Nucleotide cyclase"/>
    <property type="match status" value="1"/>
</dbReference>
<sequence>MTTKTQQLLMIILIIVLNVVVCFTLLKSLLAIIPLLTSMMLWIYFQRLTKFKAELNKSSEQNKKIKEELHLLKQTITDQEKAIQLYDLKIFPLKDKKRLHELEEMIHPSDKTHFQNMLNPPYSKNPFSFDCRLAHENENQQRWAEIRLISSGQSSSYCLVIDITDRKEKEQKYKQMAYYDELTDLPNRTMLNSHLRKALSRAKRKNHSISIMFIDLDGFKQVNDTHGHEAGDLLLKEVAIRLNDSVREEDLISRIGGDEFILVFEETSKEEVASISNRILDKMKEPFTLLDHHVKISPSIGISKFPDNANSINELIINADKAMYYAKKQGKNNYQFFTSDLQEQDTNKSFLNKLLEMFQKNERS</sequence>
<keyword evidence="2" id="KW-0472">Membrane</keyword>
<evidence type="ECO:0000256" key="2">
    <source>
        <dbReference type="SAM" id="Phobius"/>
    </source>
</evidence>
<dbReference type="FunFam" id="3.30.70.270:FF:000001">
    <property type="entry name" value="Diguanylate cyclase domain protein"/>
    <property type="match status" value="1"/>
</dbReference>
<dbReference type="AlphaFoldDB" id="A0A1L3MN22"/>
<dbReference type="InterPro" id="IPR029787">
    <property type="entry name" value="Nucleotide_cyclase"/>
</dbReference>